<dbReference type="PANTHER" id="PTHR28674:SF1">
    <property type="entry name" value="NOP PROTEIN CHAPERONE 1"/>
    <property type="match status" value="1"/>
</dbReference>
<organism evidence="2 3">
    <name type="scientific">Grifola frondosa</name>
    <name type="common">Maitake</name>
    <name type="synonym">Polyporus frondosus</name>
    <dbReference type="NCBI Taxonomy" id="5627"/>
    <lineage>
        <taxon>Eukaryota</taxon>
        <taxon>Fungi</taxon>
        <taxon>Dikarya</taxon>
        <taxon>Basidiomycota</taxon>
        <taxon>Agaricomycotina</taxon>
        <taxon>Agaricomycetes</taxon>
        <taxon>Polyporales</taxon>
        <taxon>Grifolaceae</taxon>
        <taxon>Grifola</taxon>
    </lineage>
</organism>
<dbReference type="GO" id="GO:0062064">
    <property type="term" value="F:box C/D methylation guide snoRNP complex binding"/>
    <property type="evidence" value="ECO:0007669"/>
    <property type="project" value="TreeGrafter"/>
</dbReference>
<dbReference type="Pfam" id="PF15370">
    <property type="entry name" value="NOPCHAP1"/>
    <property type="match status" value="1"/>
</dbReference>
<dbReference type="EMBL" id="LUGG01000002">
    <property type="protein sequence ID" value="OBZ77510.1"/>
    <property type="molecule type" value="Genomic_DNA"/>
</dbReference>
<dbReference type="Proteomes" id="UP000092993">
    <property type="component" value="Unassembled WGS sequence"/>
</dbReference>
<dbReference type="GO" id="GO:0000492">
    <property type="term" value="P:box C/D snoRNP assembly"/>
    <property type="evidence" value="ECO:0007669"/>
    <property type="project" value="InterPro"/>
</dbReference>
<evidence type="ECO:0000313" key="2">
    <source>
        <dbReference type="EMBL" id="OBZ77510.1"/>
    </source>
</evidence>
<feature type="compositionally biased region" description="Polar residues" evidence="1">
    <location>
        <begin position="9"/>
        <end position="20"/>
    </location>
</feature>
<gene>
    <name evidence="2" type="ORF">A0H81_01701</name>
</gene>
<feature type="region of interest" description="Disordered" evidence="1">
    <location>
        <begin position="1"/>
        <end position="26"/>
    </location>
</feature>
<name>A0A1C7MKY1_GRIFR</name>
<comment type="caution">
    <text evidence="2">The sequence shown here is derived from an EMBL/GenBank/DDBJ whole genome shotgun (WGS) entry which is preliminary data.</text>
</comment>
<dbReference type="OMA" id="MHEMFKN"/>
<feature type="region of interest" description="Disordered" evidence="1">
    <location>
        <begin position="92"/>
        <end position="190"/>
    </location>
</feature>
<dbReference type="PANTHER" id="PTHR28674">
    <property type="entry name" value="SIMILAR TO DNA SEGMENT, CHR 10, WAYNE STATE UNIVERSITY 102,-EXPRESSED"/>
    <property type="match status" value="1"/>
</dbReference>
<proteinExistence type="predicted"/>
<accession>A0A1C7MKY1</accession>
<dbReference type="AlphaFoldDB" id="A0A1C7MKY1"/>
<protein>
    <submittedName>
        <fullName evidence="2">Uncharacterized protein</fullName>
    </submittedName>
</protein>
<keyword evidence="3" id="KW-1185">Reference proteome</keyword>
<dbReference type="STRING" id="5627.A0A1C7MKY1"/>
<evidence type="ECO:0000313" key="3">
    <source>
        <dbReference type="Proteomes" id="UP000092993"/>
    </source>
</evidence>
<evidence type="ECO:0000256" key="1">
    <source>
        <dbReference type="SAM" id="MobiDB-lite"/>
    </source>
</evidence>
<dbReference type="InterPro" id="IPR027921">
    <property type="entry name" value="NOPCHAP1"/>
</dbReference>
<reference evidence="2 3" key="1">
    <citation type="submission" date="2016-03" db="EMBL/GenBank/DDBJ databases">
        <title>Whole genome sequencing of Grifola frondosa 9006-11.</title>
        <authorList>
            <person name="Min B."/>
            <person name="Park H."/>
            <person name="Kim J.-G."/>
            <person name="Cho H."/>
            <person name="Oh Y.-L."/>
            <person name="Kong W.-S."/>
            <person name="Choi I.-G."/>
        </authorList>
    </citation>
    <scope>NUCLEOTIDE SEQUENCE [LARGE SCALE GENOMIC DNA]</scope>
    <source>
        <strain evidence="2 3">9006-11</strain>
    </source>
</reference>
<feature type="compositionally biased region" description="Acidic residues" evidence="1">
    <location>
        <begin position="121"/>
        <end position="141"/>
    </location>
</feature>
<dbReference type="OrthoDB" id="1112980at2759"/>
<sequence>MHEMFKNLDASSSKSGSKCTPKSFDFGDRSTFVVEPPLELLSRVQAFLPELAASNADLARRAREDPDSIDIENLTDEEKQYIEMDLGLGVFDCQGDPGTSIPSVEADLAAGSSETSSSDTSDSDSDSDSDSTSDSESDSEDLERSDADIIMSSSDTPSSRPVKPLPKRGGARPGIVVLGEGGSASPKAAP</sequence>